<dbReference type="InterPro" id="IPR000070">
    <property type="entry name" value="Pectinesterase_cat"/>
</dbReference>
<comment type="similarity">
    <text evidence="1">Belongs to the pectinesterase family.</text>
</comment>
<proteinExistence type="inferred from homology"/>
<comment type="caution">
    <text evidence="7">The sequence shown here is derived from an EMBL/GenBank/DDBJ whole genome shotgun (WGS) entry which is preliminary data.</text>
</comment>
<comment type="pathway">
    <text evidence="5">Glycan metabolism; pectin degradation; 2-dehydro-3-deoxy-D-gluconate from pectin: step 1/5.</text>
</comment>
<protein>
    <recommendedName>
        <fullName evidence="5">Pectinesterase</fullName>
        <ecNumber evidence="5">3.1.1.11</ecNumber>
    </recommendedName>
</protein>
<dbReference type="EC" id="3.1.1.11" evidence="5"/>
<reference evidence="8" key="1">
    <citation type="journal article" date="2019" name="Int. J. Syst. Evol. Microbiol.">
        <title>The Global Catalogue of Microorganisms (GCM) 10K type strain sequencing project: providing services to taxonomists for standard genome sequencing and annotation.</title>
        <authorList>
            <consortium name="The Broad Institute Genomics Platform"/>
            <consortium name="The Broad Institute Genome Sequencing Center for Infectious Disease"/>
            <person name="Wu L."/>
            <person name="Ma J."/>
        </authorList>
    </citation>
    <scope>NUCLEOTIDE SEQUENCE [LARGE SCALE GENOMIC DNA]</scope>
    <source>
        <strain evidence="8">CCUG 66188</strain>
    </source>
</reference>
<evidence type="ECO:0000259" key="6">
    <source>
        <dbReference type="Pfam" id="PF01095"/>
    </source>
</evidence>
<keyword evidence="5" id="KW-0732">Signal</keyword>
<evidence type="ECO:0000256" key="2">
    <source>
        <dbReference type="ARBA" id="ARBA00022801"/>
    </source>
</evidence>
<gene>
    <name evidence="7" type="ORF">ACFO6W_04485</name>
</gene>
<dbReference type="Pfam" id="PF01095">
    <property type="entry name" value="Pectinesterase"/>
    <property type="match status" value="1"/>
</dbReference>
<dbReference type="SUPFAM" id="SSF51126">
    <property type="entry name" value="Pectin lyase-like"/>
    <property type="match status" value="1"/>
</dbReference>
<evidence type="ECO:0000313" key="7">
    <source>
        <dbReference type="EMBL" id="MFC4672943.1"/>
    </source>
</evidence>
<feature type="domain" description="Pectinesterase catalytic" evidence="6">
    <location>
        <begin position="28"/>
        <end position="312"/>
    </location>
</feature>
<dbReference type="InterPro" id="IPR033131">
    <property type="entry name" value="Pectinesterase_Asp_AS"/>
</dbReference>
<feature type="active site" evidence="4">
    <location>
        <position position="180"/>
    </location>
</feature>
<dbReference type="PANTHER" id="PTHR31321">
    <property type="entry name" value="ACYL-COA THIOESTER HYDROLASE YBHC-RELATED"/>
    <property type="match status" value="1"/>
</dbReference>
<keyword evidence="8" id="KW-1185">Reference proteome</keyword>
<evidence type="ECO:0000256" key="3">
    <source>
        <dbReference type="ARBA" id="ARBA00023085"/>
    </source>
</evidence>
<dbReference type="RefSeq" id="WP_379994168.1">
    <property type="nucleotide sequence ID" value="NZ_JBHSGN010000039.1"/>
</dbReference>
<dbReference type="EMBL" id="JBHSGN010000039">
    <property type="protein sequence ID" value="MFC4672943.1"/>
    <property type="molecule type" value="Genomic_DNA"/>
</dbReference>
<accession>A0ABV9KSI4</accession>
<evidence type="ECO:0000313" key="8">
    <source>
        <dbReference type="Proteomes" id="UP001596023"/>
    </source>
</evidence>
<evidence type="ECO:0000256" key="4">
    <source>
        <dbReference type="PROSITE-ProRule" id="PRU10040"/>
    </source>
</evidence>
<dbReference type="PANTHER" id="PTHR31321:SF57">
    <property type="entry name" value="PECTINESTERASE 53-RELATED"/>
    <property type="match status" value="1"/>
</dbReference>
<dbReference type="InterPro" id="IPR011050">
    <property type="entry name" value="Pectin_lyase_fold/virulence"/>
</dbReference>
<dbReference type="Proteomes" id="UP001596023">
    <property type="component" value="Unassembled WGS sequence"/>
</dbReference>
<keyword evidence="2 5" id="KW-0378">Hydrolase</keyword>
<organism evidence="7 8">
    <name type="scientific">Dysgonomonas termitidis</name>
    <dbReference type="NCBI Taxonomy" id="1516126"/>
    <lineage>
        <taxon>Bacteria</taxon>
        <taxon>Pseudomonadati</taxon>
        <taxon>Bacteroidota</taxon>
        <taxon>Bacteroidia</taxon>
        <taxon>Bacteroidales</taxon>
        <taxon>Dysgonomonadaceae</taxon>
        <taxon>Dysgonomonas</taxon>
    </lineage>
</organism>
<feature type="signal peptide" evidence="5">
    <location>
        <begin position="1"/>
        <end position="21"/>
    </location>
</feature>
<name>A0ABV9KSI4_9BACT</name>
<evidence type="ECO:0000256" key="1">
    <source>
        <dbReference type="ARBA" id="ARBA00008891"/>
    </source>
</evidence>
<sequence length="326" mass="37560">MSLNKFHLLVLLLLLSLSTFGQDSLKYDIVVDRNGWGDYRNLQEAVESVRAFNPAGITTIFIMDGVYKEKVEIPTHICNLRIIGQSIENTVVNFDDHANINKMGTFRTYTFLIRGNDISMENLTIENSSLPLGQAVALHVEGDRIIFRKCRFLGHQDTIYTGKEASRIYFENCYIEGTTDFIFGPSTCWFECCEVHCKKNSYITAASTSQHIEFGYIFNNCKITVGKDVNRMYLGRPWRAYAMTLFMNTELPEGVRPEGWHNWGKEENEKTARYMEYNNTGVGSKTGNRVEWVKILTSEEARKYTVENVMKGSDNWNPLVNKKYKY</sequence>
<comment type="catalytic activity">
    <reaction evidence="5">
        <text>[(1-&gt;4)-alpha-D-galacturonosyl methyl ester](n) + n H2O = [(1-&gt;4)-alpha-D-galacturonosyl](n) + n methanol + n H(+)</text>
        <dbReference type="Rhea" id="RHEA:22380"/>
        <dbReference type="Rhea" id="RHEA-COMP:14570"/>
        <dbReference type="Rhea" id="RHEA-COMP:14573"/>
        <dbReference type="ChEBI" id="CHEBI:15377"/>
        <dbReference type="ChEBI" id="CHEBI:15378"/>
        <dbReference type="ChEBI" id="CHEBI:17790"/>
        <dbReference type="ChEBI" id="CHEBI:140522"/>
        <dbReference type="ChEBI" id="CHEBI:140523"/>
        <dbReference type="EC" id="3.1.1.11"/>
    </reaction>
</comment>
<evidence type="ECO:0000256" key="5">
    <source>
        <dbReference type="RuleBase" id="RU000589"/>
    </source>
</evidence>
<keyword evidence="3 5" id="KW-0063">Aspartyl esterase</keyword>
<dbReference type="PROSITE" id="PS00503">
    <property type="entry name" value="PECTINESTERASE_2"/>
    <property type="match status" value="1"/>
</dbReference>
<dbReference type="InterPro" id="IPR012334">
    <property type="entry name" value="Pectin_lyas_fold"/>
</dbReference>
<dbReference type="Gene3D" id="2.160.20.10">
    <property type="entry name" value="Single-stranded right-handed beta-helix, Pectin lyase-like"/>
    <property type="match status" value="1"/>
</dbReference>
<feature type="chain" id="PRO_5044981589" description="Pectinesterase" evidence="5">
    <location>
        <begin position="22"/>
        <end position="326"/>
    </location>
</feature>